<reference evidence="1" key="4">
    <citation type="submission" date="2019-03" db="UniProtKB">
        <authorList>
            <consortium name="EnsemblPlants"/>
        </authorList>
    </citation>
    <scope>IDENTIFICATION</scope>
</reference>
<name>A0A453MCD0_AEGTS</name>
<keyword evidence="2" id="KW-1185">Reference proteome</keyword>
<dbReference type="Proteomes" id="UP000015105">
    <property type="component" value="Chromosome 5D"/>
</dbReference>
<proteinExistence type="predicted"/>
<reference evidence="2" key="1">
    <citation type="journal article" date="2014" name="Science">
        <title>Ancient hybridizations among the ancestral genomes of bread wheat.</title>
        <authorList>
            <consortium name="International Wheat Genome Sequencing Consortium,"/>
            <person name="Marcussen T."/>
            <person name="Sandve S.R."/>
            <person name="Heier L."/>
            <person name="Spannagl M."/>
            <person name="Pfeifer M."/>
            <person name="Jakobsen K.S."/>
            <person name="Wulff B.B."/>
            <person name="Steuernagel B."/>
            <person name="Mayer K.F."/>
            <person name="Olsen O.A."/>
        </authorList>
    </citation>
    <scope>NUCLEOTIDE SEQUENCE [LARGE SCALE GENOMIC DNA]</scope>
    <source>
        <strain evidence="2">cv. AL8/78</strain>
    </source>
</reference>
<evidence type="ECO:0000313" key="2">
    <source>
        <dbReference type="Proteomes" id="UP000015105"/>
    </source>
</evidence>
<protein>
    <submittedName>
        <fullName evidence="1">Uncharacterized protein</fullName>
    </submittedName>
</protein>
<reference evidence="1" key="5">
    <citation type="journal article" date="2021" name="G3 (Bethesda)">
        <title>Aegilops tauschii genome assembly Aet v5.0 features greater sequence contiguity and improved annotation.</title>
        <authorList>
            <person name="Wang L."/>
            <person name="Zhu T."/>
            <person name="Rodriguez J.C."/>
            <person name="Deal K.R."/>
            <person name="Dubcovsky J."/>
            <person name="McGuire P.E."/>
            <person name="Lux T."/>
            <person name="Spannagl M."/>
            <person name="Mayer K.F.X."/>
            <person name="Baldrich P."/>
            <person name="Meyers B.C."/>
            <person name="Huo N."/>
            <person name="Gu Y.Q."/>
            <person name="Zhou H."/>
            <person name="Devos K.M."/>
            <person name="Bennetzen J.L."/>
            <person name="Unver T."/>
            <person name="Budak H."/>
            <person name="Gulick P.J."/>
            <person name="Galiba G."/>
            <person name="Kalapos B."/>
            <person name="Nelson D.R."/>
            <person name="Li P."/>
            <person name="You F.M."/>
            <person name="Luo M.C."/>
            <person name="Dvorak J."/>
        </authorList>
    </citation>
    <scope>NUCLEOTIDE SEQUENCE [LARGE SCALE GENOMIC DNA]</scope>
    <source>
        <strain evidence="1">cv. AL8/78</strain>
    </source>
</reference>
<organism evidence="1 2">
    <name type="scientific">Aegilops tauschii subsp. strangulata</name>
    <name type="common">Goatgrass</name>
    <dbReference type="NCBI Taxonomy" id="200361"/>
    <lineage>
        <taxon>Eukaryota</taxon>
        <taxon>Viridiplantae</taxon>
        <taxon>Streptophyta</taxon>
        <taxon>Embryophyta</taxon>
        <taxon>Tracheophyta</taxon>
        <taxon>Spermatophyta</taxon>
        <taxon>Magnoliopsida</taxon>
        <taxon>Liliopsida</taxon>
        <taxon>Poales</taxon>
        <taxon>Poaceae</taxon>
        <taxon>BOP clade</taxon>
        <taxon>Pooideae</taxon>
        <taxon>Triticodae</taxon>
        <taxon>Triticeae</taxon>
        <taxon>Triticinae</taxon>
        <taxon>Aegilops</taxon>
    </lineage>
</organism>
<reference evidence="2" key="2">
    <citation type="journal article" date="2017" name="Nat. Plants">
        <title>The Aegilops tauschii genome reveals multiple impacts of transposons.</title>
        <authorList>
            <person name="Zhao G."/>
            <person name="Zou C."/>
            <person name="Li K."/>
            <person name="Wang K."/>
            <person name="Li T."/>
            <person name="Gao L."/>
            <person name="Zhang X."/>
            <person name="Wang H."/>
            <person name="Yang Z."/>
            <person name="Liu X."/>
            <person name="Jiang W."/>
            <person name="Mao L."/>
            <person name="Kong X."/>
            <person name="Jiao Y."/>
            <person name="Jia J."/>
        </authorList>
    </citation>
    <scope>NUCLEOTIDE SEQUENCE [LARGE SCALE GENOMIC DNA]</scope>
    <source>
        <strain evidence="2">cv. AL8/78</strain>
    </source>
</reference>
<dbReference type="EnsemblPlants" id="AET5Gv21139400.31">
    <property type="protein sequence ID" value="AET5Gv21139400.31"/>
    <property type="gene ID" value="AET5Gv21139400"/>
</dbReference>
<accession>A0A453MCD0</accession>
<dbReference type="AlphaFoldDB" id="A0A453MCD0"/>
<reference evidence="1" key="3">
    <citation type="journal article" date="2017" name="Nature">
        <title>Genome sequence of the progenitor of the wheat D genome Aegilops tauschii.</title>
        <authorList>
            <person name="Luo M.C."/>
            <person name="Gu Y.Q."/>
            <person name="Puiu D."/>
            <person name="Wang H."/>
            <person name="Twardziok S.O."/>
            <person name="Deal K.R."/>
            <person name="Huo N."/>
            <person name="Zhu T."/>
            <person name="Wang L."/>
            <person name="Wang Y."/>
            <person name="McGuire P.E."/>
            <person name="Liu S."/>
            <person name="Long H."/>
            <person name="Ramasamy R.K."/>
            <person name="Rodriguez J.C."/>
            <person name="Van S.L."/>
            <person name="Yuan L."/>
            <person name="Wang Z."/>
            <person name="Xia Z."/>
            <person name="Xiao L."/>
            <person name="Anderson O.D."/>
            <person name="Ouyang S."/>
            <person name="Liang Y."/>
            <person name="Zimin A.V."/>
            <person name="Pertea G."/>
            <person name="Qi P."/>
            <person name="Bennetzen J.L."/>
            <person name="Dai X."/>
            <person name="Dawson M.W."/>
            <person name="Muller H.G."/>
            <person name="Kugler K."/>
            <person name="Rivarola-Duarte L."/>
            <person name="Spannagl M."/>
            <person name="Mayer K.F.X."/>
            <person name="Lu F.H."/>
            <person name="Bevan M.W."/>
            <person name="Leroy P."/>
            <person name="Li P."/>
            <person name="You F.M."/>
            <person name="Sun Q."/>
            <person name="Liu Z."/>
            <person name="Lyons E."/>
            <person name="Wicker T."/>
            <person name="Salzberg S.L."/>
            <person name="Devos K.M."/>
            <person name="Dvorak J."/>
        </authorList>
    </citation>
    <scope>NUCLEOTIDE SEQUENCE [LARGE SCALE GENOMIC DNA]</scope>
    <source>
        <strain evidence="1">cv. AL8/78</strain>
    </source>
</reference>
<sequence length="53" mass="6108">MMNHQDEQAMYLFTLQNESFTVAIANTSKRVDGYAENAEALPVWEITRALRCE</sequence>
<dbReference type="Gramene" id="AET5Gv21139400.31">
    <property type="protein sequence ID" value="AET5Gv21139400.31"/>
    <property type="gene ID" value="AET5Gv21139400"/>
</dbReference>
<evidence type="ECO:0000313" key="1">
    <source>
        <dbReference type="EnsemblPlants" id="AET5Gv21139400.31"/>
    </source>
</evidence>